<accession>A0A968GB23</accession>
<feature type="transmembrane region" description="Helical" evidence="7">
    <location>
        <begin position="169"/>
        <end position="188"/>
    </location>
</feature>
<dbReference type="AlphaFoldDB" id="A0A968GB23"/>
<feature type="transmembrane region" description="Helical" evidence="7">
    <location>
        <begin position="253"/>
        <end position="274"/>
    </location>
</feature>
<dbReference type="PANTHER" id="PTHR36838">
    <property type="entry name" value="AUXIN EFFLUX CARRIER FAMILY PROTEIN"/>
    <property type="match status" value="1"/>
</dbReference>
<evidence type="ECO:0000256" key="6">
    <source>
        <dbReference type="ARBA" id="ARBA00023136"/>
    </source>
</evidence>
<sequence length="347" mass="38601">MELFRIFQDVLSNQAVISAVTSSIFIILLGFYLTKRGTFKPSLGKDLSTVVLTVGLPALSFNAFMSDINPETFRQGMMILIWGFVFQGALIFLMKAYYFRYTKDERQALTVLTTLGSTTFFAVPIIGAIYGAKGVLFASIFNISYRIYLYSWGYISFSGLKMSKENLKTMLLNPIIIATFLGLIVWIFQGFLPQITLQDGSQVAFARIDKTAVWLYRPMTFLASICSPLAWLSIGATLAQISLGEAGRDRTSWVYTITKIVIVPMFGIVSLFVINLFTPISFMTMAVSTLMMTTPPATVAVAYAIKFDRQSLLASNASLIATVFAVIWVPLTIFLLEVINQMGIFVQ</sequence>
<evidence type="ECO:0000313" key="9">
    <source>
        <dbReference type="Proteomes" id="UP000711995"/>
    </source>
</evidence>
<dbReference type="GO" id="GO:0055085">
    <property type="term" value="P:transmembrane transport"/>
    <property type="evidence" value="ECO:0007669"/>
    <property type="project" value="InterPro"/>
</dbReference>
<keyword evidence="3" id="KW-1003">Cell membrane</keyword>
<keyword evidence="6 7" id="KW-0472">Membrane</keyword>
<dbReference type="RefSeq" id="WP_167700809.1">
    <property type="nucleotide sequence ID" value="NZ_CP118174.1"/>
</dbReference>
<gene>
    <name evidence="8" type="ORF">HCT14_06960</name>
</gene>
<feature type="transmembrane region" description="Helical" evidence="7">
    <location>
        <begin position="317"/>
        <end position="339"/>
    </location>
</feature>
<feature type="transmembrane region" description="Helical" evidence="7">
    <location>
        <begin position="136"/>
        <end position="157"/>
    </location>
</feature>
<dbReference type="GO" id="GO:0016020">
    <property type="term" value="C:membrane"/>
    <property type="evidence" value="ECO:0007669"/>
    <property type="project" value="UniProtKB-SubCell"/>
</dbReference>
<keyword evidence="4 7" id="KW-0812">Transmembrane</keyword>
<dbReference type="PANTHER" id="PTHR36838:SF1">
    <property type="entry name" value="SLR1864 PROTEIN"/>
    <property type="match status" value="1"/>
</dbReference>
<evidence type="ECO:0000256" key="5">
    <source>
        <dbReference type="ARBA" id="ARBA00022989"/>
    </source>
</evidence>
<dbReference type="Pfam" id="PF03547">
    <property type="entry name" value="Mem_trans"/>
    <property type="match status" value="2"/>
</dbReference>
<feature type="transmembrane region" description="Helical" evidence="7">
    <location>
        <begin position="77"/>
        <end position="97"/>
    </location>
</feature>
<dbReference type="InterPro" id="IPR004776">
    <property type="entry name" value="Mem_transp_PIN-like"/>
</dbReference>
<keyword evidence="2" id="KW-0813">Transport</keyword>
<proteinExistence type="predicted"/>
<protein>
    <submittedName>
        <fullName evidence="8">AEC family transporter</fullName>
    </submittedName>
</protein>
<evidence type="ECO:0000256" key="3">
    <source>
        <dbReference type="ARBA" id="ARBA00022475"/>
    </source>
</evidence>
<keyword evidence="9" id="KW-1185">Reference proteome</keyword>
<keyword evidence="5 7" id="KW-1133">Transmembrane helix</keyword>
<evidence type="ECO:0000256" key="7">
    <source>
        <dbReference type="SAM" id="Phobius"/>
    </source>
</evidence>
<feature type="transmembrane region" description="Helical" evidence="7">
    <location>
        <begin position="221"/>
        <end position="241"/>
    </location>
</feature>
<organism evidence="8 9">
    <name type="scientific">Entomospira entomophila</name>
    <dbReference type="NCBI Taxonomy" id="2719988"/>
    <lineage>
        <taxon>Bacteria</taxon>
        <taxon>Pseudomonadati</taxon>
        <taxon>Spirochaetota</taxon>
        <taxon>Spirochaetia</taxon>
        <taxon>Spirochaetales</taxon>
        <taxon>Spirochaetaceae</taxon>
        <taxon>Entomospira</taxon>
    </lineage>
</organism>
<name>A0A968GB23_9SPIO</name>
<dbReference type="Proteomes" id="UP000711995">
    <property type="component" value="Unassembled WGS sequence"/>
</dbReference>
<feature type="transmembrane region" description="Helical" evidence="7">
    <location>
        <begin position="46"/>
        <end position="65"/>
    </location>
</feature>
<reference evidence="8 9" key="1">
    <citation type="submission" date="2020-03" db="EMBL/GenBank/DDBJ databases">
        <title>Spirochaetal bacteria isolated from arthropods constitute a novel genus Entomospira genus novum within the order Spirochaetales.</title>
        <authorList>
            <person name="Grana-Miraglia L."/>
            <person name="Sikutova S."/>
            <person name="Fingerle V."/>
            <person name="Sing A."/>
            <person name="Castillo-Ramirez S."/>
            <person name="Margos G."/>
            <person name="Rudolf I."/>
        </authorList>
    </citation>
    <scope>NUCLEOTIDE SEQUENCE [LARGE SCALE GENOMIC DNA]</scope>
    <source>
        <strain evidence="8 9">BR193</strain>
    </source>
</reference>
<feature type="transmembrane region" description="Helical" evidence="7">
    <location>
        <begin position="109"/>
        <end position="130"/>
    </location>
</feature>
<comment type="caution">
    <text evidence="8">The sequence shown here is derived from an EMBL/GenBank/DDBJ whole genome shotgun (WGS) entry which is preliminary data.</text>
</comment>
<evidence type="ECO:0000256" key="4">
    <source>
        <dbReference type="ARBA" id="ARBA00022692"/>
    </source>
</evidence>
<evidence type="ECO:0000256" key="1">
    <source>
        <dbReference type="ARBA" id="ARBA00004141"/>
    </source>
</evidence>
<comment type="subcellular location">
    <subcellularLocation>
        <location evidence="1">Membrane</location>
        <topology evidence="1">Multi-pass membrane protein</topology>
    </subcellularLocation>
</comment>
<dbReference type="EMBL" id="JAATLJ010000001">
    <property type="protein sequence ID" value="NIZ41242.1"/>
    <property type="molecule type" value="Genomic_DNA"/>
</dbReference>
<evidence type="ECO:0000313" key="8">
    <source>
        <dbReference type="EMBL" id="NIZ41242.1"/>
    </source>
</evidence>
<evidence type="ECO:0000256" key="2">
    <source>
        <dbReference type="ARBA" id="ARBA00022448"/>
    </source>
</evidence>
<feature type="transmembrane region" description="Helical" evidence="7">
    <location>
        <begin position="15"/>
        <end position="34"/>
    </location>
</feature>
<feature type="transmembrane region" description="Helical" evidence="7">
    <location>
        <begin position="280"/>
        <end position="305"/>
    </location>
</feature>